<evidence type="ECO:0000313" key="2">
    <source>
        <dbReference type="Proteomes" id="UP000694867"/>
    </source>
</evidence>
<name>A0AAJ7SDU7_9ACAR</name>
<feature type="compositionally biased region" description="Basic residues" evidence="1">
    <location>
        <begin position="97"/>
        <end position="106"/>
    </location>
</feature>
<accession>A0AAJ7SDU7</accession>
<gene>
    <name evidence="3" type="primary">LOC100908871</name>
</gene>
<sequence>MMQQVLVKRRMTTAAILRTARLPIAHPDRMSPPKMSDPTEMSRTSVCRMRMSKMHGNPGRIAQKGTTRTAIDPVRRSATMGTKQTTSPALKTGMPRTRPRRLRKHPSGGLLRNAS</sequence>
<dbReference type="GeneID" id="100908871"/>
<dbReference type="RefSeq" id="XP_028966684.1">
    <property type="nucleotide sequence ID" value="XM_029110851.1"/>
</dbReference>
<reference evidence="3" key="1">
    <citation type="submission" date="2025-08" db="UniProtKB">
        <authorList>
            <consortium name="RefSeq"/>
        </authorList>
    </citation>
    <scope>IDENTIFICATION</scope>
</reference>
<evidence type="ECO:0000256" key="1">
    <source>
        <dbReference type="SAM" id="MobiDB-lite"/>
    </source>
</evidence>
<proteinExistence type="predicted"/>
<keyword evidence="2" id="KW-1185">Reference proteome</keyword>
<dbReference type="KEGG" id="goe:100908871"/>
<feature type="region of interest" description="Disordered" evidence="1">
    <location>
        <begin position="22"/>
        <end position="115"/>
    </location>
</feature>
<dbReference type="AlphaFoldDB" id="A0AAJ7SDU7"/>
<dbReference type="Proteomes" id="UP000694867">
    <property type="component" value="Unplaced"/>
</dbReference>
<feature type="compositionally biased region" description="Polar residues" evidence="1">
    <location>
        <begin position="79"/>
        <end position="89"/>
    </location>
</feature>
<organism evidence="2 3">
    <name type="scientific">Galendromus occidentalis</name>
    <name type="common">western predatory mite</name>
    <dbReference type="NCBI Taxonomy" id="34638"/>
    <lineage>
        <taxon>Eukaryota</taxon>
        <taxon>Metazoa</taxon>
        <taxon>Ecdysozoa</taxon>
        <taxon>Arthropoda</taxon>
        <taxon>Chelicerata</taxon>
        <taxon>Arachnida</taxon>
        <taxon>Acari</taxon>
        <taxon>Parasitiformes</taxon>
        <taxon>Mesostigmata</taxon>
        <taxon>Gamasina</taxon>
        <taxon>Phytoseioidea</taxon>
        <taxon>Phytoseiidae</taxon>
        <taxon>Typhlodrominae</taxon>
        <taxon>Galendromus</taxon>
    </lineage>
</organism>
<evidence type="ECO:0000313" key="3">
    <source>
        <dbReference type="RefSeq" id="XP_028966684.1"/>
    </source>
</evidence>
<protein>
    <submittedName>
        <fullName evidence="3">Uncharacterized protein LOC100908871</fullName>
    </submittedName>
</protein>